<dbReference type="EMBL" id="KK107250">
    <property type="protein sequence ID" value="EZA54330.1"/>
    <property type="molecule type" value="Genomic_DNA"/>
</dbReference>
<evidence type="ECO:0000313" key="1">
    <source>
        <dbReference type="EMBL" id="EZA54330.1"/>
    </source>
</evidence>
<keyword evidence="2" id="KW-1185">Reference proteome</keyword>
<protein>
    <submittedName>
        <fullName evidence="1">Uncharacterized protein</fullName>
    </submittedName>
</protein>
<evidence type="ECO:0000313" key="2">
    <source>
        <dbReference type="Proteomes" id="UP000053097"/>
    </source>
</evidence>
<proteinExistence type="predicted"/>
<dbReference type="Proteomes" id="UP000053097">
    <property type="component" value="Unassembled WGS sequence"/>
</dbReference>
<reference evidence="1 2" key="1">
    <citation type="journal article" date="2014" name="Curr. Biol.">
        <title>The genome of the clonal raider ant Cerapachys biroi.</title>
        <authorList>
            <person name="Oxley P.R."/>
            <person name="Ji L."/>
            <person name="Fetter-Pruneda I."/>
            <person name="McKenzie S.K."/>
            <person name="Li C."/>
            <person name="Hu H."/>
            <person name="Zhang G."/>
            <person name="Kronauer D.J."/>
        </authorList>
    </citation>
    <scope>NUCLEOTIDE SEQUENCE [LARGE SCALE GENOMIC DNA]</scope>
</reference>
<dbReference type="AlphaFoldDB" id="A0A026WE00"/>
<accession>A0A026WE00</accession>
<gene>
    <name evidence="1" type="ORF">X777_05560</name>
</gene>
<sequence length="87" mass="9406">MTMTAAITTPHRTVCDQEDTVTTTGSRSVSLARALATRAHLRRVRDARVPWEAVGSTLRECPACVPYVRRALTACPCGVAARTLLPI</sequence>
<organism evidence="1 2">
    <name type="scientific">Ooceraea biroi</name>
    <name type="common">Clonal raider ant</name>
    <name type="synonym">Cerapachys biroi</name>
    <dbReference type="NCBI Taxonomy" id="2015173"/>
    <lineage>
        <taxon>Eukaryota</taxon>
        <taxon>Metazoa</taxon>
        <taxon>Ecdysozoa</taxon>
        <taxon>Arthropoda</taxon>
        <taxon>Hexapoda</taxon>
        <taxon>Insecta</taxon>
        <taxon>Pterygota</taxon>
        <taxon>Neoptera</taxon>
        <taxon>Endopterygota</taxon>
        <taxon>Hymenoptera</taxon>
        <taxon>Apocrita</taxon>
        <taxon>Aculeata</taxon>
        <taxon>Formicoidea</taxon>
        <taxon>Formicidae</taxon>
        <taxon>Dorylinae</taxon>
        <taxon>Ooceraea</taxon>
    </lineage>
</organism>
<name>A0A026WE00_OOCBI</name>